<proteinExistence type="predicted"/>
<evidence type="ECO:0000256" key="4">
    <source>
        <dbReference type="SAM" id="SignalP"/>
    </source>
</evidence>
<gene>
    <name evidence="6" type="ORF">EJ357_00370</name>
    <name evidence="7" type="ORF">EJ357_47560</name>
</gene>
<protein>
    <submittedName>
        <fullName evidence="7">LamG domain-containing protein</fullName>
    </submittedName>
</protein>
<evidence type="ECO:0000313" key="8">
    <source>
        <dbReference type="Proteomes" id="UP000280298"/>
    </source>
</evidence>
<dbReference type="GO" id="GO:0006955">
    <property type="term" value="P:immune response"/>
    <property type="evidence" value="ECO:0007669"/>
    <property type="project" value="InterPro"/>
</dbReference>
<dbReference type="AlphaFoldDB" id="A0A3Q9EWW5"/>
<feature type="domain" description="LamG-like jellyroll fold" evidence="5">
    <location>
        <begin position="1087"/>
        <end position="1259"/>
    </location>
</feature>
<dbReference type="EMBL" id="CP034539">
    <property type="protein sequence ID" value="AZQ40163.1"/>
    <property type="molecule type" value="Genomic_DNA"/>
</dbReference>
<evidence type="ECO:0000313" key="7">
    <source>
        <dbReference type="EMBL" id="AZQ40967.1"/>
    </source>
</evidence>
<evidence type="ECO:0000256" key="3">
    <source>
        <dbReference type="SAM" id="MobiDB-lite"/>
    </source>
</evidence>
<dbReference type="PANTHER" id="PTHR46943:SF1">
    <property type="entry name" value="PENTRAXIN-RELATED PROTEIN PTX3"/>
    <property type="match status" value="1"/>
</dbReference>
<evidence type="ECO:0000256" key="1">
    <source>
        <dbReference type="ARBA" id="ARBA00022729"/>
    </source>
</evidence>
<dbReference type="SMART" id="SM00560">
    <property type="entry name" value="LamGL"/>
    <property type="match status" value="2"/>
</dbReference>
<evidence type="ECO:0000259" key="5">
    <source>
        <dbReference type="SMART" id="SM00560"/>
    </source>
</evidence>
<dbReference type="Pfam" id="PF13385">
    <property type="entry name" value="Laminin_G_3"/>
    <property type="match status" value="2"/>
</dbReference>
<feature type="compositionally biased region" description="Low complexity" evidence="3">
    <location>
        <begin position="284"/>
        <end position="293"/>
    </location>
</feature>
<organism evidence="7 8">
    <name type="scientific">Streptomyces cyaneochromogenes</name>
    <dbReference type="NCBI Taxonomy" id="2496836"/>
    <lineage>
        <taxon>Bacteria</taxon>
        <taxon>Bacillati</taxon>
        <taxon>Actinomycetota</taxon>
        <taxon>Actinomycetes</taxon>
        <taxon>Kitasatosporales</taxon>
        <taxon>Streptomycetaceae</taxon>
        <taxon>Streptomyces</taxon>
    </lineage>
</organism>
<dbReference type="InterPro" id="IPR013320">
    <property type="entry name" value="ConA-like_dom_sf"/>
</dbReference>
<dbReference type="KEGG" id="scya:EJ357_00370"/>
<dbReference type="Gene3D" id="2.60.120.200">
    <property type="match status" value="2"/>
</dbReference>
<evidence type="ECO:0000256" key="2">
    <source>
        <dbReference type="ARBA" id="ARBA00023157"/>
    </source>
</evidence>
<feature type="region of interest" description="Disordered" evidence="3">
    <location>
        <begin position="247"/>
        <end position="295"/>
    </location>
</feature>
<dbReference type="InterPro" id="IPR042837">
    <property type="entry name" value="PTX3"/>
</dbReference>
<accession>A0A3Q9EWW5</accession>
<dbReference type="EMBL" id="CP034539">
    <property type="protein sequence ID" value="AZQ40967.1"/>
    <property type="molecule type" value="Genomic_DNA"/>
</dbReference>
<feature type="chain" id="PRO_5044599629" evidence="4">
    <location>
        <begin position="32"/>
        <end position="1274"/>
    </location>
</feature>
<feature type="domain" description="LamG-like jellyroll fold" evidence="5">
    <location>
        <begin position="852"/>
        <end position="1009"/>
    </location>
</feature>
<keyword evidence="8" id="KW-1185">Reference proteome</keyword>
<reference evidence="7 8" key="1">
    <citation type="journal article" date="2019" name="Int. J. Syst. Evol. Microbiol.">
        <title>Streptomyces cyaneochromogenes sp. nov., a blue pigment-producing actinomycete from manganese-contaminated soil.</title>
        <authorList>
            <person name="Tang X."/>
            <person name="Zhao J."/>
            <person name="Li K."/>
            <person name="Chen Z."/>
            <person name="Sun Y."/>
            <person name="Gao J."/>
        </authorList>
    </citation>
    <scope>NUCLEOTIDE SEQUENCE [LARGE SCALE GENOMIC DNA]</scope>
    <source>
        <strain evidence="7 8">MK-45</strain>
    </source>
</reference>
<sequence length="1274" mass="135413">MWRRSIGKTFLTAVAVAVVGGVLPPSAAAHAVTANAAAVQDAGQASDAIPAEAETASTLAAQSGEPVEVPFERTEYSQVFAQPDGSFKLTQSTTPQHARASDGSWKPVDVTLAKRADGRIAPKSAVVDLSFSGKGTGSDMIRIGYRNGHMLTLGWGRSLPEPVLEGDTATYREVLPGVDLRLTATAESYREVLVVKTPEAAASPELDKVLFSVDSEGLEVTSTINGGLAAANDDGVEIFTGPPGRMWDSAGEAQAAGAQPMMGASTAADESQTPGEGGAEEPDPAAGPGDGDASAVMPVQVADDSIAVVPDTDVLEGAQTVYPVYIDPAVGIGHTYRAVLSSDGDSYWMFDGAGYGIGRCGYNSQGTCTTGAWYTNRMYFQFNSASALRGKYVLDATFRAYETWSFDCNPAWVDLERTDGISSGSNWPGPGGPKADNSWDQMGDQYVSAGRGTACSPEQPNAWIEFNDNPNEPDENLKSTVRNFADGKIDNLTLMLKAKDESDVTAWKRFDDNAELQVDFAYQPGVPTRYGLWPGNPGGDPDDVQCATSSSNPIIVTRAEPYVQAAVQTKVEHNAGSSEGSLQAEWVMERQHSGTWVGSWSAHKPDTGWDPDGTVETAKVSPRADKTLYRVKARTQSHWTYDGKSGDLFSSYTPWCYFKVDLERPKPPVVTAVDGGIYTLCVTEDCAAQGGPGIQGKLHFAQNAADSDVVKYEWMLPGMTKTDFATGASVDEPVTPLVAGRQTLQVRGWDSGGSGEWAHVKIKVQAATGAIGRWHFDDYAAGSLEKLARDTATEGTVRHDATMYTEGTGFSSLARRGGGTDGTDRSLWLDSTDPAKQQGYAATSTPPINTGDSFTVSTWAYLTDASANRVVMAQPGTNANAFALYYSTAYNAWVFNRTDQDKTSPVFIRSLAEEEPQLKVWTHLAGVFKTEGDDGLADTDPTNDTIQLFVNGRPQGQPVKLASAASTYQPWSASGGLQWARSVKSGVGGEFFRGRLDETAVWQQALTEPLIRAEGELKENEAAATELVAHWDATKSTGTTLAETTGYPITGMALAGSAQFAETPQLLTLNGTTSYASTSGPAVDETGSFTVSALARADSAKLVGKADGYTVTIASQKIGNEASWALKLVKLADDIDRDNKPECLWRFERTKVDANGNKASATQVSAIAVAVLDELVHVTGVYNAAESFADGDATRFGKLHLFVGADDQQDDSTEPNFADPQQGTGELAIGRSHTSGAPGEYLPGAVQQLRIWAGAMESRQIAERVLGEPATTTG</sequence>
<feature type="compositionally biased region" description="Low complexity" evidence="3">
    <location>
        <begin position="250"/>
        <end position="264"/>
    </location>
</feature>
<dbReference type="PANTHER" id="PTHR46943">
    <property type="entry name" value="PENTRAXIN-RELATED PROTEIN PTX3"/>
    <property type="match status" value="1"/>
</dbReference>
<dbReference type="OrthoDB" id="176279at2"/>
<dbReference type="Proteomes" id="UP000280298">
    <property type="component" value="Chromosome"/>
</dbReference>
<feature type="signal peptide" evidence="4">
    <location>
        <begin position="1"/>
        <end position="31"/>
    </location>
</feature>
<dbReference type="KEGG" id="scya:EJ357_47560"/>
<keyword evidence="1 4" id="KW-0732">Signal</keyword>
<keyword evidence="2" id="KW-1015">Disulfide bond</keyword>
<dbReference type="SUPFAM" id="SSF49899">
    <property type="entry name" value="Concanavalin A-like lectins/glucanases"/>
    <property type="match status" value="2"/>
</dbReference>
<dbReference type="InterPro" id="IPR006558">
    <property type="entry name" value="LamG-like"/>
</dbReference>
<evidence type="ECO:0000313" key="6">
    <source>
        <dbReference type="EMBL" id="AZQ40163.1"/>
    </source>
</evidence>
<name>A0A3Q9EWW5_9ACTN</name>